<name>A0A9D1S9R9_9FIRM</name>
<accession>A0A9D1S9R9</accession>
<evidence type="ECO:0000313" key="2">
    <source>
        <dbReference type="Proteomes" id="UP000824093"/>
    </source>
</evidence>
<reference evidence="1" key="1">
    <citation type="submission" date="2020-10" db="EMBL/GenBank/DDBJ databases">
        <authorList>
            <person name="Gilroy R."/>
        </authorList>
    </citation>
    <scope>NUCLEOTIDE SEQUENCE</scope>
    <source>
        <strain evidence="1">CHK195-15760</strain>
    </source>
</reference>
<reference evidence="1" key="2">
    <citation type="journal article" date="2021" name="PeerJ">
        <title>Extensive microbial diversity within the chicken gut microbiome revealed by metagenomics and culture.</title>
        <authorList>
            <person name="Gilroy R."/>
            <person name="Ravi A."/>
            <person name="Getino M."/>
            <person name="Pursley I."/>
            <person name="Horton D.L."/>
            <person name="Alikhan N.F."/>
            <person name="Baker D."/>
            <person name="Gharbi K."/>
            <person name="Hall N."/>
            <person name="Watson M."/>
            <person name="Adriaenssens E.M."/>
            <person name="Foster-Nyarko E."/>
            <person name="Jarju S."/>
            <person name="Secka A."/>
            <person name="Antonio M."/>
            <person name="Oren A."/>
            <person name="Chaudhuri R.R."/>
            <person name="La Ragione R."/>
            <person name="Hildebrand F."/>
            <person name="Pallen M.J."/>
        </authorList>
    </citation>
    <scope>NUCLEOTIDE SEQUENCE</scope>
    <source>
        <strain evidence="1">CHK195-15760</strain>
    </source>
</reference>
<dbReference type="Proteomes" id="UP000824093">
    <property type="component" value="Unassembled WGS sequence"/>
</dbReference>
<gene>
    <name evidence="1" type="ORF">IAB70_05830</name>
</gene>
<dbReference type="AlphaFoldDB" id="A0A9D1S9R9"/>
<evidence type="ECO:0000313" key="1">
    <source>
        <dbReference type="EMBL" id="HIU52115.1"/>
    </source>
</evidence>
<sequence>MEKSYVSPIIQRELERQYVDERILENPRSSEINDITLGLAKKMGNVFMYEGSILYEAKLRNMVEYLIQGTNYLEVDERGAVRIKLPEYCDSENEINRKEQIVYQNQLKGGLRKIRRRMEQQQGDKSILEETSYYNAEGIEVQRKRVETGTHGTEETEYRRSEENPCIVEVQDSSIGRKLFDIRNSNSFENLDLSKGEEVDKEKQLTKIDKIRIAERTRNSIYGVGIKKILGFEMEKDQNRSDFQK</sequence>
<comment type="caution">
    <text evidence="1">The sequence shown here is derived from an EMBL/GenBank/DDBJ whole genome shotgun (WGS) entry which is preliminary data.</text>
</comment>
<proteinExistence type="predicted"/>
<organism evidence="1 2">
    <name type="scientific">Candidatus Merdicola faecigallinarum</name>
    <dbReference type="NCBI Taxonomy" id="2840862"/>
    <lineage>
        <taxon>Bacteria</taxon>
        <taxon>Bacillati</taxon>
        <taxon>Bacillota</taxon>
        <taxon>Clostridia</taxon>
        <taxon>Candidatus Merdicola</taxon>
    </lineage>
</organism>
<protein>
    <submittedName>
        <fullName evidence="1">Uncharacterized protein</fullName>
    </submittedName>
</protein>
<dbReference type="EMBL" id="DVNH01000044">
    <property type="protein sequence ID" value="HIU52115.1"/>
    <property type="molecule type" value="Genomic_DNA"/>
</dbReference>